<dbReference type="GO" id="GO:0005886">
    <property type="term" value="C:plasma membrane"/>
    <property type="evidence" value="ECO:0007669"/>
    <property type="project" value="UniProtKB-SubCell"/>
</dbReference>
<dbReference type="CDD" id="cd05387">
    <property type="entry name" value="BY-kinase"/>
    <property type="match status" value="1"/>
</dbReference>
<dbReference type="SUPFAM" id="SSF52540">
    <property type="entry name" value="P-loop containing nucleoside triphosphate hydrolases"/>
    <property type="match status" value="1"/>
</dbReference>
<evidence type="ECO:0000256" key="11">
    <source>
        <dbReference type="ARBA" id="ARBA00022840"/>
    </source>
</evidence>
<dbReference type="InterPro" id="IPR050445">
    <property type="entry name" value="Bact_polysacc_biosynth/exp"/>
</dbReference>
<evidence type="ECO:0000256" key="2">
    <source>
        <dbReference type="ARBA" id="ARBA00007316"/>
    </source>
</evidence>
<gene>
    <name evidence="22" type="ORF">PK98_13125</name>
</gene>
<evidence type="ECO:0000256" key="8">
    <source>
        <dbReference type="ARBA" id="ARBA00022692"/>
    </source>
</evidence>
<dbReference type="RefSeq" id="WP_039097287.1">
    <property type="nucleotide sequence ID" value="NZ_JTDN01000002.1"/>
</dbReference>
<evidence type="ECO:0000256" key="14">
    <source>
        <dbReference type="ARBA" id="ARBA00023137"/>
    </source>
</evidence>
<comment type="caution">
    <text evidence="22">The sequence shown here is derived from an EMBL/GenBank/DDBJ whole genome shotgun (WGS) entry which is preliminary data.</text>
</comment>
<evidence type="ECO:0000256" key="6">
    <source>
        <dbReference type="ARBA" id="ARBA00022519"/>
    </source>
</evidence>
<keyword evidence="12 18" id="KW-1133">Transmembrane helix</keyword>
<dbReference type="PANTHER" id="PTHR32309:SF13">
    <property type="entry name" value="FERRIC ENTEROBACTIN TRANSPORT PROTEIN FEPE"/>
    <property type="match status" value="1"/>
</dbReference>
<evidence type="ECO:0000256" key="4">
    <source>
        <dbReference type="ARBA" id="ARBA00011903"/>
    </source>
</evidence>
<evidence type="ECO:0000256" key="7">
    <source>
        <dbReference type="ARBA" id="ARBA00022679"/>
    </source>
</evidence>
<feature type="coiled-coil region" evidence="16">
    <location>
        <begin position="365"/>
        <end position="399"/>
    </location>
</feature>
<comment type="similarity">
    <text evidence="3">Belongs to the etk/wzc family.</text>
</comment>
<sequence>MATTTDTFDGNDRAETPRTGNGRRPRTVGALIGGIGGALRRRWKLAALVAAIVLALALAAIMTITPSYQAVSRVRVDPSLNPMEQEGAQSVLNAEAIETETGLMSSRALAEAVVRDLELYRDPEFAGDAALAEGAPTPGLISSTVNAVRRRTAIGRDQLSYIISLSFKSEEAEKAATIANSLVETYIDLRVRSTSGTSERQAGFFRERLGELAGEVTAAESRLANYRASTGLPQTGSSGTVADQQITTLSSQLASAEGEAASARSNAQVASAQLASGNVDAVAAVQGSNVIRDLRNQRAEILREKGEIETRYDSRHPEAIRVRDQLAEVDRQILGEGQRVVLSLQAQARASAAEVGALRGRMSSLEGQRATNTRASAEAERLERDAASARAQYDRMNELSLESTQSTGAVITQVEVVDAAEPPVSPDGPPRALLAVLAVLVAGASGIGCALAVEMSRGGLRTIEDFEDELGLRLLASIPLAGRPGSRLKPRRGPDPADTIRADRATLYIEAIRNLRASISRAGGGRGKVVAFTSAIPGEGKTETALSYARLLAINSSRVLLVDCDLRNGRVSRRLPHRPEQGLVELLEGEVTLDQAVSVDETSGLAILSVATAHFTSQDLFEGPAMAEMLSRARQEYEYVVLDLPPVLAVADARTIARHADGVCVVVRWGHTKPHATMQAVDQLRNDGVTILGGAYTMVDPDAPVMAGGYFTGSLYRSYFG</sequence>
<dbReference type="Proteomes" id="UP000030988">
    <property type="component" value="Unassembled WGS sequence"/>
</dbReference>
<dbReference type="AlphaFoldDB" id="A0A0B2BYC4"/>
<comment type="catalytic activity">
    <reaction evidence="15">
        <text>L-tyrosyl-[protein] + ATP = O-phospho-L-tyrosyl-[protein] + ADP + H(+)</text>
        <dbReference type="Rhea" id="RHEA:10596"/>
        <dbReference type="Rhea" id="RHEA-COMP:10136"/>
        <dbReference type="Rhea" id="RHEA-COMP:20101"/>
        <dbReference type="ChEBI" id="CHEBI:15378"/>
        <dbReference type="ChEBI" id="CHEBI:30616"/>
        <dbReference type="ChEBI" id="CHEBI:46858"/>
        <dbReference type="ChEBI" id="CHEBI:61978"/>
        <dbReference type="ChEBI" id="CHEBI:456216"/>
        <dbReference type="EC" id="2.7.10.2"/>
    </reaction>
</comment>
<evidence type="ECO:0000313" key="23">
    <source>
        <dbReference type="Proteomes" id="UP000030988"/>
    </source>
</evidence>
<dbReference type="EC" id="2.7.10.2" evidence="4"/>
<dbReference type="STRING" id="1572751.PK98_13125"/>
<keyword evidence="14" id="KW-0829">Tyrosine-protein kinase</keyword>
<keyword evidence="11" id="KW-0067">ATP-binding</keyword>
<keyword evidence="8 18" id="KW-0812">Transmembrane</keyword>
<evidence type="ECO:0000259" key="19">
    <source>
        <dbReference type="Pfam" id="PF02706"/>
    </source>
</evidence>
<keyword evidence="10" id="KW-0418">Kinase</keyword>
<keyword evidence="23" id="KW-1185">Reference proteome</keyword>
<dbReference type="InterPro" id="IPR003856">
    <property type="entry name" value="LPS_length_determ_N"/>
</dbReference>
<organism evidence="22 23">
    <name type="scientific">Croceibacterium mercuriale</name>
    <dbReference type="NCBI Taxonomy" id="1572751"/>
    <lineage>
        <taxon>Bacteria</taxon>
        <taxon>Pseudomonadati</taxon>
        <taxon>Pseudomonadota</taxon>
        <taxon>Alphaproteobacteria</taxon>
        <taxon>Sphingomonadales</taxon>
        <taxon>Erythrobacteraceae</taxon>
        <taxon>Croceibacterium</taxon>
    </lineage>
</organism>
<dbReference type="OrthoDB" id="230260at2"/>
<dbReference type="InterPro" id="IPR027417">
    <property type="entry name" value="P-loop_NTPase"/>
</dbReference>
<dbReference type="Gene3D" id="3.40.50.300">
    <property type="entry name" value="P-loop containing nucleotide triphosphate hydrolases"/>
    <property type="match status" value="1"/>
</dbReference>
<evidence type="ECO:0000256" key="15">
    <source>
        <dbReference type="ARBA" id="ARBA00051245"/>
    </source>
</evidence>
<reference evidence="22 23" key="1">
    <citation type="submission" date="2014-11" db="EMBL/GenBank/DDBJ databases">
        <title>Draft genome sequence of Kirrobacter mercurialis.</title>
        <authorList>
            <person name="Coil D.A."/>
            <person name="Eisen J.A."/>
        </authorList>
    </citation>
    <scope>NUCLEOTIDE SEQUENCE [LARGE SCALE GENOMIC DNA]</scope>
    <source>
        <strain evidence="22 23">Coronado</strain>
    </source>
</reference>
<evidence type="ECO:0000256" key="3">
    <source>
        <dbReference type="ARBA" id="ARBA00008883"/>
    </source>
</evidence>
<evidence type="ECO:0000259" key="20">
    <source>
        <dbReference type="Pfam" id="PF13614"/>
    </source>
</evidence>
<comment type="subcellular location">
    <subcellularLocation>
        <location evidence="1">Cell inner membrane</location>
        <topology evidence="1">Multi-pass membrane protein</topology>
    </subcellularLocation>
</comment>
<evidence type="ECO:0000256" key="18">
    <source>
        <dbReference type="SAM" id="Phobius"/>
    </source>
</evidence>
<evidence type="ECO:0000259" key="21">
    <source>
        <dbReference type="Pfam" id="PF13807"/>
    </source>
</evidence>
<keyword evidence="7" id="KW-0808">Transferase</keyword>
<dbReference type="InterPro" id="IPR032807">
    <property type="entry name" value="GNVR"/>
</dbReference>
<protein>
    <recommendedName>
        <fullName evidence="4">non-specific protein-tyrosine kinase</fullName>
        <ecNumber evidence="4">2.7.10.2</ecNumber>
    </recommendedName>
</protein>
<dbReference type="InterPro" id="IPR025669">
    <property type="entry name" value="AAA_dom"/>
</dbReference>
<evidence type="ECO:0000256" key="13">
    <source>
        <dbReference type="ARBA" id="ARBA00023136"/>
    </source>
</evidence>
<evidence type="ECO:0000256" key="17">
    <source>
        <dbReference type="SAM" id="MobiDB-lite"/>
    </source>
</evidence>
<evidence type="ECO:0000256" key="16">
    <source>
        <dbReference type="SAM" id="Coils"/>
    </source>
</evidence>
<dbReference type="EMBL" id="JTDN01000002">
    <property type="protein sequence ID" value="KHL24825.1"/>
    <property type="molecule type" value="Genomic_DNA"/>
</dbReference>
<feature type="transmembrane region" description="Helical" evidence="18">
    <location>
        <begin position="45"/>
        <end position="65"/>
    </location>
</feature>
<feature type="domain" description="AAA" evidence="20">
    <location>
        <begin position="528"/>
        <end position="668"/>
    </location>
</feature>
<accession>A0A0B2BYC4</accession>
<keyword evidence="16" id="KW-0175">Coiled coil</keyword>
<comment type="similarity">
    <text evidence="2">Belongs to the CpsD/CapB family.</text>
</comment>
<dbReference type="GO" id="GO:0004713">
    <property type="term" value="F:protein tyrosine kinase activity"/>
    <property type="evidence" value="ECO:0007669"/>
    <property type="project" value="TreeGrafter"/>
</dbReference>
<evidence type="ECO:0000256" key="12">
    <source>
        <dbReference type="ARBA" id="ARBA00022989"/>
    </source>
</evidence>
<evidence type="ECO:0000256" key="1">
    <source>
        <dbReference type="ARBA" id="ARBA00004429"/>
    </source>
</evidence>
<feature type="region of interest" description="Disordered" evidence="17">
    <location>
        <begin position="1"/>
        <end position="26"/>
    </location>
</feature>
<dbReference type="Pfam" id="PF13614">
    <property type="entry name" value="AAA_31"/>
    <property type="match status" value="1"/>
</dbReference>
<feature type="domain" description="Tyrosine-protein kinase G-rich" evidence="21">
    <location>
        <begin position="381"/>
        <end position="452"/>
    </location>
</feature>
<dbReference type="Pfam" id="PF13807">
    <property type="entry name" value="GNVR"/>
    <property type="match status" value="1"/>
</dbReference>
<proteinExistence type="inferred from homology"/>
<dbReference type="Pfam" id="PF02706">
    <property type="entry name" value="Wzz"/>
    <property type="match status" value="1"/>
</dbReference>
<keyword evidence="5" id="KW-1003">Cell membrane</keyword>
<keyword evidence="13 18" id="KW-0472">Membrane</keyword>
<evidence type="ECO:0000256" key="5">
    <source>
        <dbReference type="ARBA" id="ARBA00022475"/>
    </source>
</evidence>
<evidence type="ECO:0000313" key="22">
    <source>
        <dbReference type="EMBL" id="KHL24825.1"/>
    </source>
</evidence>
<keyword evidence="6" id="KW-0997">Cell inner membrane</keyword>
<evidence type="ECO:0000256" key="9">
    <source>
        <dbReference type="ARBA" id="ARBA00022741"/>
    </source>
</evidence>
<feature type="coiled-coil region" evidence="16">
    <location>
        <begin position="246"/>
        <end position="311"/>
    </location>
</feature>
<dbReference type="PANTHER" id="PTHR32309">
    <property type="entry name" value="TYROSINE-PROTEIN KINASE"/>
    <property type="match status" value="1"/>
</dbReference>
<evidence type="ECO:0000256" key="10">
    <source>
        <dbReference type="ARBA" id="ARBA00022777"/>
    </source>
</evidence>
<name>A0A0B2BYC4_9SPHN</name>
<feature type="domain" description="Polysaccharide chain length determinant N-terminal" evidence="19">
    <location>
        <begin position="36"/>
        <end position="117"/>
    </location>
</feature>
<keyword evidence="9" id="KW-0547">Nucleotide-binding</keyword>
<dbReference type="InterPro" id="IPR005702">
    <property type="entry name" value="Wzc-like_C"/>
</dbReference>